<reference evidence="1 2" key="1">
    <citation type="submission" date="2018-08" db="EMBL/GenBank/DDBJ databases">
        <title>Parvularcula sp. SM1705, isolated from surface water of the South Sea China.</title>
        <authorList>
            <person name="Sun L."/>
        </authorList>
    </citation>
    <scope>NUCLEOTIDE SEQUENCE [LARGE SCALE GENOMIC DNA]</scope>
    <source>
        <strain evidence="1 2">SM1705</strain>
    </source>
</reference>
<protein>
    <submittedName>
        <fullName evidence="1">DUF934 domain-containing protein</fullName>
    </submittedName>
</protein>
<dbReference type="AlphaFoldDB" id="A0A371RJC1"/>
<organism evidence="1 2">
    <name type="scientific">Parvularcula marina</name>
    <dbReference type="NCBI Taxonomy" id="2292771"/>
    <lineage>
        <taxon>Bacteria</taxon>
        <taxon>Pseudomonadati</taxon>
        <taxon>Pseudomonadota</taxon>
        <taxon>Alphaproteobacteria</taxon>
        <taxon>Parvularculales</taxon>
        <taxon>Parvularculaceae</taxon>
        <taxon>Parvularcula</taxon>
    </lineage>
</organism>
<dbReference type="InterPro" id="IPR008318">
    <property type="entry name" value="UCP030820"/>
</dbReference>
<keyword evidence="2" id="KW-1185">Reference proteome</keyword>
<dbReference type="Pfam" id="PF06073">
    <property type="entry name" value="DUF934"/>
    <property type="match status" value="1"/>
</dbReference>
<comment type="caution">
    <text evidence="1">The sequence shown here is derived from an EMBL/GenBank/DDBJ whole genome shotgun (WGS) entry which is preliminary data.</text>
</comment>
<proteinExistence type="predicted"/>
<dbReference type="OrthoDB" id="9800421at2"/>
<dbReference type="EMBL" id="QUQO01000001">
    <property type="protein sequence ID" value="RFB05539.1"/>
    <property type="molecule type" value="Genomic_DNA"/>
</dbReference>
<accession>A0A371RJC1</accession>
<dbReference type="InParanoid" id="A0A371RJC1"/>
<name>A0A371RJC1_9PROT</name>
<gene>
    <name evidence="1" type="ORF">DX908_09850</name>
</gene>
<evidence type="ECO:0000313" key="2">
    <source>
        <dbReference type="Proteomes" id="UP000264589"/>
    </source>
</evidence>
<sequence>MLASVSSTPIAVLAPSPSRRRFMLKLKLSDGELVAREDISSGRVRKIDNTRDLNKSPVEFADGDIIVLDFPTFKDGRAFSQARALRDQGFTGDIRAVGGLFRDQLAFAARCGITSFDLETDEDIEGLRVSVGRYRHHYQRPGPAGSAWEARS</sequence>
<evidence type="ECO:0000313" key="1">
    <source>
        <dbReference type="EMBL" id="RFB05539.1"/>
    </source>
</evidence>
<dbReference type="Proteomes" id="UP000264589">
    <property type="component" value="Unassembled WGS sequence"/>
</dbReference>